<feature type="compositionally biased region" description="Low complexity" evidence="1">
    <location>
        <begin position="33"/>
        <end position="48"/>
    </location>
</feature>
<feature type="compositionally biased region" description="Polar residues" evidence="1">
    <location>
        <begin position="716"/>
        <end position="730"/>
    </location>
</feature>
<feature type="compositionally biased region" description="Pro residues" evidence="1">
    <location>
        <begin position="83"/>
        <end position="92"/>
    </location>
</feature>
<feature type="compositionally biased region" description="Basic and acidic residues" evidence="1">
    <location>
        <begin position="235"/>
        <end position="262"/>
    </location>
</feature>
<evidence type="ECO:0000313" key="2">
    <source>
        <dbReference type="EMBL" id="KAL3804151.1"/>
    </source>
</evidence>
<feature type="compositionally biased region" description="Basic and acidic residues" evidence="1">
    <location>
        <begin position="446"/>
        <end position="484"/>
    </location>
</feature>
<feature type="region of interest" description="Disordered" evidence="1">
    <location>
        <begin position="683"/>
        <end position="730"/>
    </location>
</feature>
<feature type="region of interest" description="Disordered" evidence="1">
    <location>
        <begin position="33"/>
        <end position="119"/>
    </location>
</feature>
<feature type="compositionally biased region" description="Basic residues" evidence="1">
    <location>
        <begin position="613"/>
        <end position="623"/>
    </location>
</feature>
<reference evidence="2 3" key="1">
    <citation type="journal article" date="2020" name="G3 (Bethesda)">
        <title>Improved Reference Genome for Cyclotella cryptica CCMP332, a Model for Cell Wall Morphogenesis, Salinity Adaptation, and Lipid Production in Diatoms (Bacillariophyta).</title>
        <authorList>
            <person name="Roberts W.R."/>
            <person name="Downey K.M."/>
            <person name="Ruck E.C."/>
            <person name="Traller J.C."/>
            <person name="Alverson A.J."/>
        </authorList>
    </citation>
    <scope>NUCLEOTIDE SEQUENCE [LARGE SCALE GENOMIC DNA]</scope>
    <source>
        <strain evidence="2 3">CCMP332</strain>
    </source>
</reference>
<feature type="compositionally biased region" description="Basic and acidic residues" evidence="1">
    <location>
        <begin position="492"/>
        <end position="544"/>
    </location>
</feature>
<feature type="compositionally biased region" description="Basic and acidic residues" evidence="1">
    <location>
        <begin position="306"/>
        <end position="326"/>
    </location>
</feature>
<keyword evidence="3" id="KW-1185">Reference proteome</keyword>
<feature type="compositionally biased region" description="Basic and acidic residues" evidence="1">
    <location>
        <begin position="582"/>
        <end position="599"/>
    </location>
</feature>
<dbReference type="Proteomes" id="UP001516023">
    <property type="component" value="Unassembled WGS sequence"/>
</dbReference>
<evidence type="ECO:0000313" key="3">
    <source>
        <dbReference type="Proteomes" id="UP001516023"/>
    </source>
</evidence>
<comment type="caution">
    <text evidence="2">The sequence shown here is derived from an EMBL/GenBank/DDBJ whole genome shotgun (WGS) entry which is preliminary data.</text>
</comment>
<accession>A0ABD3QWI4</accession>
<sequence>MGSKSEHKQPVNTITVDLQLKSGQKTLATAAAIGAGTSGNTTGIPPSSSGGGGPALNNAVNPLPVANGTAHGGEMNTPSNGGAPPPPPPPAGKPTRSPHPNNALLSNTTSKPAYPGAKHDVRGFCIKHPRCRMVRPLSGEEGGSVRKICPSCGEQSLVKKERKPPSHGFNPYAAREREDGEKNDKNNARGGGDGKLFTKVVPKTKSQAAKSPHFRKRLHRASSAGVSGAAGAGIDKNEASGKTKAQNESKAQNETERQKPMEAVRMNSPLRSSHNNSGNHRINFKVDPPKDGVKQELPRQKSQSAVRHDEHNKDGAAKHERKESMQRQKSQILQQDKTERKEELPRQKSQSARQEEGHGLTQDSKEDPKQKRQSTLRPEEEQDKREEAQRQKSQVGSPERRDEQHRQKSQGACQQEERKDEEHVDRVVRQDKRDELHRQKSQCAVRQEEVGRTGGGAREDKKDEAQRQKDKGGMRQEKGNDLSRQKSQGVIRQEEKKIDEQKEGGTSEETKDELKRQKSRDALLRETKIHREKKNRSQSEDYHLPNRKGKTSSKQAQHNTVSINSQGDKLETESMPITSSADSKEKTHSKVNENKESKANSKGATSPSEDKKRSSKEHNRKPLKLPVEKDQAVTKSIKSSSNFVKKKVPDKNDSSNNEEVIEKREKQTVKIATGSLDTKIAPKVRSRSLSPHRQMTRKATFGGAKEEVSENDNRGSLKQRSKSVGYQLSRSQRQRIGSKFHYVHRASVNPAPVAAISTYRMEFYDEIEARSCVKSLANI</sequence>
<organism evidence="2 3">
    <name type="scientific">Cyclotella cryptica</name>
    <dbReference type="NCBI Taxonomy" id="29204"/>
    <lineage>
        <taxon>Eukaryota</taxon>
        <taxon>Sar</taxon>
        <taxon>Stramenopiles</taxon>
        <taxon>Ochrophyta</taxon>
        <taxon>Bacillariophyta</taxon>
        <taxon>Coscinodiscophyceae</taxon>
        <taxon>Thalassiosirophycidae</taxon>
        <taxon>Stephanodiscales</taxon>
        <taxon>Stephanodiscaceae</taxon>
        <taxon>Cyclotella</taxon>
    </lineage>
</organism>
<feature type="compositionally biased region" description="Polar residues" evidence="1">
    <location>
        <begin position="552"/>
        <end position="567"/>
    </location>
</feature>
<evidence type="ECO:0000256" key="1">
    <source>
        <dbReference type="SAM" id="MobiDB-lite"/>
    </source>
</evidence>
<feature type="compositionally biased region" description="Basic and acidic residues" evidence="1">
    <location>
        <begin position="704"/>
        <end position="715"/>
    </location>
</feature>
<feature type="compositionally biased region" description="Basic and acidic residues" evidence="1">
    <location>
        <begin position="287"/>
        <end position="299"/>
    </location>
</feature>
<name>A0ABD3QWI4_9STRA</name>
<feature type="compositionally biased region" description="Low complexity" evidence="1">
    <location>
        <begin position="221"/>
        <end position="233"/>
    </location>
</feature>
<feature type="compositionally biased region" description="Polar residues" evidence="1">
    <location>
        <begin position="99"/>
        <end position="111"/>
    </location>
</feature>
<feature type="compositionally biased region" description="Basic and acidic residues" evidence="1">
    <location>
        <begin position="174"/>
        <end position="187"/>
    </location>
</feature>
<feature type="region of interest" description="Disordered" evidence="1">
    <location>
        <begin position="155"/>
        <end position="666"/>
    </location>
</feature>
<feature type="compositionally biased region" description="Basic and acidic residues" evidence="1">
    <location>
        <begin position="336"/>
        <end position="346"/>
    </location>
</feature>
<feature type="compositionally biased region" description="Basic and acidic residues" evidence="1">
    <location>
        <begin position="415"/>
        <end position="438"/>
    </location>
</feature>
<feature type="compositionally biased region" description="Polar residues" evidence="1">
    <location>
        <begin position="269"/>
        <end position="280"/>
    </location>
</feature>
<protein>
    <submittedName>
        <fullName evidence="2">Uncharacterized protein</fullName>
    </submittedName>
</protein>
<proteinExistence type="predicted"/>
<feature type="compositionally biased region" description="Polar residues" evidence="1">
    <location>
        <begin position="633"/>
        <end position="643"/>
    </location>
</feature>
<feature type="compositionally biased region" description="Basic and acidic residues" evidence="1">
    <location>
        <begin position="353"/>
        <end position="370"/>
    </location>
</feature>
<dbReference type="EMBL" id="JABMIG020000009">
    <property type="protein sequence ID" value="KAL3804151.1"/>
    <property type="molecule type" value="Genomic_DNA"/>
</dbReference>
<gene>
    <name evidence="2" type="ORF">HJC23_013670</name>
</gene>
<feature type="compositionally biased region" description="Basic and acidic residues" evidence="1">
    <location>
        <begin position="377"/>
        <end position="390"/>
    </location>
</feature>
<dbReference type="AlphaFoldDB" id="A0ABD3QWI4"/>